<feature type="domain" description="Putative auto-transporter adhesin head GIN" evidence="1">
    <location>
        <begin position="44"/>
        <end position="226"/>
    </location>
</feature>
<accession>A0A840EQ93</accession>
<dbReference type="Gene3D" id="2.160.20.120">
    <property type="match status" value="1"/>
</dbReference>
<dbReference type="PROSITE" id="PS51257">
    <property type="entry name" value="PROKAR_LIPOPROTEIN"/>
    <property type="match status" value="1"/>
</dbReference>
<protein>
    <recommendedName>
        <fullName evidence="1">Putative auto-transporter adhesin head GIN domain-containing protein</fullName>
    </recommendedName>
</protein>
<sequence>MQTAFTKLFLLIATVLFGVSCSTYTIKGNGILKQKEFLLPQEINELEIGNGWNVELIKGTENKLIVTTDKNILELFKYEFKEHSLNISTLKKQGLIKATKRNITIYYTGNIDDIDVSSGASLSSKDILNQRKLTLDISSGADIILELKTQYTSVEASSGANINLEGTIENLKAEASSGATIKGKKLETQTLDAEASSGGNIKIGKVHDKIKASASAGGNIKYGGNPKKTEIEKSISGNISKF</sequence>
<gene>
    <name evidence="2" type="ORF">GGR32_001446</name>
</gene>
<evidence type="ECO:0000259" key="1">
    <source>
        <dbReference type="Pfam" id="PF10988"/>
    </source>
</evidence>
<organism evidence="2 3">
    <name type="scientific">Mesonia hippocampi</name>
    <dbReference type="NCBI Taxonomy" id="1628250"/>
    <lineage>
        <taxon>Bacteria</taxon>
        <taxon>Pseudomonadati</taxon>
        <taxon>Bacteroidota</taxon>
        <taxon>Flavobacteriia</taxon>
        <taxon>Flavobacteriales</taxon>
        <taxon>Flavobacteriaceae</taxon>
        <taxon>Mesonia</taxon>
    </lineage>
</organism>
<proteinExistence type="predicted"/>
<reference evidence="2 3" key="1">
    <citation type="submission" date="2020-08" db="EMBL/GenBank/DDBJ databases">
        <title>Genomic Encyclopedia of Type Strains, Phase IV (KMG-IV): sequencing the most valuable type-strain genomes for metagenomic binning, comparative biology and taxonomic classification.</title>
        <authorList>
            <person name="Goeker M."/>
        </authorList>
    </citation>
    <scope>NUCLEOTIDE SEQUENCE [LARGE SCALE GENOMIC DNA]</scope>
    <source>
        <strain evidence="2 3">DSM 29568</strain>
    </source>
</reference>
<comment type="caution">
    <text evidence="2">The sequence shown here is derived from an EMBL/GenBank/DDBJ whole genome shotgun (WGS) entry which is preliminary data.</text>
</comment>
<dbReference type="AlphaFoldDB" id="A0A840EQ93"/>
<evidence type="ECO:0000313" key="2">
    <source>
        <dbReference type="EMBL" id="MBB4119150.1"/>
    </source>
</evidence>
<keyword evidence="3" id="KW-1185">Reference proteome</keyword>
<dbReference type="Pfam" id="PF10988">
    <property type="entry name" value="DUF2807"/>
    <property type="match status" value="1"/>
</dbReference>
<name>A0A840EQ93_9FLAO</name>
<dbReference type="InterPro" id="IPR021255">
    <property type="entry name" value="DUF2807"/>
</dbReference>
<evidence type="ECO:0000313" key="3">
    <source>
        <dbReference type="Proteomes" id="UP000553034"/>
    </source>
</evidence>
<dbReference type="EMBL" id="JACIFO010000005">
    <property type="protein sequence ID" value="MBB4119150.1"/>
    <property type="molecule type" value="Genomic_DNA"/>
</dbReference>
<dbReference type="Proteomes" id="UP000553034">
    <property type="component" value="Unassembled WGS sequence"/>
</dbReference>
<dbReference type="RefSeq" id="WP_183477506.1">
    <property type="nucleotide sequence ID" value="NZ_JACIFO010000005.1"/>
</dbReference>